<keyword evidence="1" id="KW-1133">Transmembrane helix</keyword>
<proteinExistence type="predicted"/>
<comment type="caution">
    <text evidence="3">The sequence shown here is derived from an EMBL/GenBank/DDBJ whole genome shotgun (WGS) entry which is preliminary data.</text>
</comment>
<dbReference type="PROSITE" id="PS51352">
    <property type="entry name" value="THIOREDOXIN_2"/>
    <property type="match status" value="1"/>
</dbReference>
<feature type="transmembrane region" description="Helical" evidence="1">
    <location>
        <begin position="6"/>
        <end position="22"/>
    </location>
</feature>
<dbReference type="Proteomes" id="UP000248079">
    <property type="component" value="Unassembled WGS sequence"/>
</dbReference>
<evidence type="ECO:0000259" key="2">
    <source>
        <dbReference type="PROSITE" id="PS51352"/>
    </source>
</evidence>
<keyword evidence="1" id="KW-0812">Transmembrane</keyword>
<dbReference type="CDD" id="cd02966">
    <property type="entry name" value="TlpA_like_family"/>
    <property type="match status" value="1"/>
</dbReference>
<accession>A0A2V3ZUG0</accession>
<evidence type="ECO:0000313" key="3">
    <source>
        <dbReference type="EMBL" id="PXX97884.1"/>
    </source>
</evidence>
<evidence type="ECO:0000313" key="4">
    <source>
        <dbReference type="Proteomes" id="UP000248079"/>
    </source>
</evidence>
<dbReference type="EMBL" id="QFLI01000009">
    <property type="protein sequence ID" value="PXX97884.1"/>
    <property type="molecule type" value="Genomic_DNA"/>
</dbReference>
<dbReference type="PANTHER" id="PTHR42852">
    <property type="entry name" value="THIOL:DISULFIDE INTERCHANGE PROTEIN DSBE"/>
    <property type="match status" value="1"/>
</dbReference>
<dbReference type="InterPro" id="IPR050553">
    <property type="entry name" value="Thioredoxin_ResA/DsbE_sf"/>
</dbReference>
<dbReference type="Gene3D" id="3.40.30.10">
    <property type="entry name" value="Glutaredoxin"/>
    <property type="match status" value="1"/>
</dbReference>
<feature type="domain" description="Thioredoxin" evidence="2">
    <location>
        <begin position="38"/>
        <end position="178"/>
    </location>
</feature>
<dbReference type="InterPro" id="IPR036249">
    <property type="entry name" value="Thioredoxin-like_sf"/>
</dbReference>
<dbReference type="GO" id="GO:0016491">
    <property type="term" value="F:oxidoreductase activity"/>
    <property type="evidence" value="ECO:0007669"/>
    <property type="project" value="InterPro"/>
</dbReference>
<dbReference type="InterPro" id="IPR000866">
    <property type="entry name" value="AhpC/TSA"/>
</dbReference>
<dbReference type="GO" id="GO:0016209">
    <property type="term" value="F:antioxidant activity"/>
    <property type="evidence" value="ECO:0007669"/>
    <property type="project" value="InterPro"/>
</dbReference>
<dbReference type="InterPro" id="IPR013766">
    <property type="entry name" value="Thioredoxin_domain"/>
</dbReference>
<sequence length="179" mass="21093">MNRKLSAVFIIVILSITSVIVIKKRNDQEEKRLKQEAKTELSSLPKFNFQDILGNSFTSFNLEKDKPIVVVHFGNFCPYCHEEAKIMSHYSEEYKDFQLLYVTKDEMDNINIFMNKHKLRDKLNLTILRYENNEFEEAFGSRSLPCIFIFDKHQKFVQHFDGAVTARTLIKYTRAANLK</sequence>
<dbReference type="AlphaFoldDB" id="A0A2V3ZUG0"/>
<gene>
    <name evidence="3" type="ORF">DF185_18120</name>
</gene>
<dbReference type="PANTHER" id="PTHR42852:SF17">
    <property type="entry name" value="THIOREDOXIN-LIKE PROTEIN HI_1115"/>
    <property type="match status" value="1"/>
</dbReference>
<protein>
    <recommendedName>
        <fullName evidence="2">Thioredoxin domain-containing protein</fullName>
    </recommendedName>
</protein>
<name>A0A2V3ZUG0_9BACT</name>
<dbReference type="SUPFAM" id="SSF52833">
    <property type="entry name" value="Thioredoxin-like"/>
    <property type="match status" value="1"/>
</dbReference>
<organism evidence="3 4">
    <name type="scientific">Marinifilum breve</name>
    <dbReference type="NCBI Taxonomy" id="2184082"/>
    <lineage>
        <taxon>Bacteria</taxon>
        <taxon>Pseudomonadati</taxon>
        <taxon>Bacteroidota</taxon>
        <taxon>Bacteroidia</taxon>
        <taxon>Marinilabiliales</taxon>
        <taxon>Marinifilaceae</taxon>
    </lineage>
</organism>
<keyword evidence="4" id="KW-1185">Reference proteome</keyword>
<keyword evidence="1" id="KW-0472">Membrane</keyword>
<dbReference type="Pfam" id="PF00578">
    <property type="entry name" value="AhpC-TSA"/>
    <property type="match status" value="1"/>
</dbReference>
<dbReference type="OrthoDB" id="662072at2"/>
<evidence type="ECO:0000256" key="1">
    <source>
        <dbReference type="SAM" id="Phobius"/>
    </source>
</evidence>
<reference evidence="3 4" key="1">
    <citation type="submission" date="2018-05" db="EMBL/GenBank/DDBJ databases">
        <title>Marinifilum breve JC075T sp. nov., a marine bacterium isolated from Yongle Blue Hole in the South China Sea.</title>
        <authorList>
            <person name="Fu T."/>
        </authorList>
    </citation>
    <scope>NUCLEOTIDE SEQUENCE [LARGE SCALE GENOMIC DNA]</scope>
    <source>
        <strain evidence="3 4">JC075</strain>
    </source>
</reference>
<dbReference type="RefSeq" id="WP_110362265.1">
    <property type="nucleotide sequence ID" value="NZ_QFLI01000009.1"/>
</dbReference>